<dbReference type="EMBL" id="CP007128">
    <property type="protein sequence ID" value="AHG87861.1"/>
    <property type="molecule type" value="Genomic_DNA"/>
</dbReference>
<organism evidence="8 9">
    <name type="scientific">Gemmatirosa kalamazoonensis</name>
    <dbReference type="NCBI Taxonomy" id="861299"/>
    <lineage>
        <taxon>Bacteria</taxon>
        <taxon>Pseudomonadati</taxon>
        <taxon>Gemmatimonadota</taxon>
        <taxon>Gemmatimonadia</taxon>
        <taxon>Gemmatimonadales</taxon>
        <taxon>Gemmatimonadaceae</taxon>
        <taxon>Gemmatirosa</taxon>
    </lineage>
</organism>
<dbReference type="Proteomes" id="UP000019151">
    <property type="component" value="Chromosome"/>
</dbReference>
<keyword evidence="4 6" id="KW-0808">Transferase</keyword>
<dbReference type="GO" id="GO:0030170">
    <property type="term" value="F:pyridoxal phosphate binding"/>
    <property type="evidence" value="ECO:0007669"/>
    <property type="project" value="InterPro"/>
</dbReference>
<dbReference type="CDD" id="cd00609">
    <property type="entry name" value="AAT_like"/>
    <property type="match status" value="1"/>
</dbReference>
<dbReference type="Gene3D" id="3.40.640.10">
    <property type="entry name" value="Type I PLP-dependent aspartate aminotransferase-like (Major domain)"/>
    <property type="match status" value="1"/>
</dbReference>
<dbReference type="InParanoid" id="W0RAQ1"/>
<keyword evidence="9" id="KW-1185">Reference proteome</keyword>
<dbReference type="SUPFAM" id="SSF53383">
    <property type="entry name" value="PLP-dependent transferases"/>
    <property type="match status" value="1"/>
</dbReference>
<dbReference type="PATRIC" id="fig|861299.3.peg.330"/>
<dbReference type="OrthoDB" id="9803354at2"/>
<evidence type="ECO:0000256" key="3">
    <source>
        <dbReference type="ARBA" id="ARBA00022576"/>
    </source>
</evidence>
<dbReference type="Pfam" id="PF00155">
    <property type="entry name" value="Aminotran_1_2"/>
    <property type="match status" value="1"/>
</dbReference>
<dbReference type="InterPro" id="IPR015422">
    <property type="entry name" value="PyrdxlP-dep_Trfase_small"/>
</dbReference>
<evidence type="ECO:0000313" key="9">
    <source>
        <dbReference type="Proteomes" id="UP000019151"/>
    </source>
</evidence>
<dbReference type="InterPro" id="IPR015424">
    <property type="entry name" value="PyrdxlP-dep_Trfase"/>
</dbReference>
<evidence type="ECO:0000313" key="8">
    <source>
        <dbReference type="EMBL" id="AHG87861.1"/>
    </source>
</evidence>
<dbReference type="RefSeq" id="WP_025409416.1">
    <property type="nucleotide sequence ID" value="NZ_CP007128.1"/>
</dbReference>
<evidence type="ECO:0000256" key="2">
    <source>
        <dbReference type="ARBA" id="ARBA00007441"/>
    </source>
</evidence>
<evidence type="ECO:0000256" key="4">
    <source>
        <dbReference type="ARBA" id="ARBA00022679"/>
    </source>
</evidence>
<dbReference type="Gene3D" id="3.90.1150.10">
    <property type="entry name" value="Aspartate Aminotransferase, domain 1"/>
    <property type="match status" value="1"/>
</dbReference>
<evidence type="ECO:0000256" key="6">
    <source>
        <dbReference type="RuleBase" id="RU000481"/>
    </source>
</evidence>
<dbReference type="GO" id="GO:0008483">
    <property type="term" value="F:transaminase activity"/>
    <property type="evidence" value="ECO:0007669"/>
    <property type="project" value="UniProtKB-KW"/>
</dbReference>
<gene>
    <name evidence="8" type="ORF">J421_0324</name>
</gene>
<sequence>MPSHVLDHISLGKIVQIRERLLDAQAAGAKVYRFESGDPSFSVAPHILAALNDAAARGQTHYVATSGIPALRAAIRRKLERVNDIPLASDDAVFVTNGAMHGLFVTFEALLDPGDEVILPDPMWTEVAEHVRLAGGYAVGVPLHEGDGYVYDPDAVARHVTQRTKAIFVNTPHNPTGAVLDRERLRAILEIADRKGLWVVSDEAYEDVIYPPNAHHSAAAVARTVSRDLAERVVSVFSFSKSHAMSGLRVGYVATPSAQLQERLPKVLRCSINGVNSVAQWAATAALEGPRDHLEAMRAEYLVRRDILLGALKGIDGVRPFTPQGAFYLWVALDPSVYRRLGVGDANELSDTLASLGVGSAPGEAFGEHAKDAIRFAYSCDTTMVREGSAVLRALLTGERPLKPSADRGAVAATAG</sequence>
<accession>W0RAQ1</accession>
<comment type="similarity">
    <text evidence="2 6">Belongs to the class-I pyridoxal-phosphate-dependent aminotransferase family.</text>
</comment>
<keyword evidence="3 6" id="KW-0032">Aminotransferase</keyword>
<dbReference type="InterPro" id="IPR004839">
    <property type="entry name" value="Aminotransferase_I/II_large"/>
</dbReference>
<evidence type="ECO:0000256" key="5">
    <source>
        <dbReference type="ARBA" id="ARBA00022898"/>
    </source>
</evidence>
<evidence type="ECO:0000256" key="1">
    <source>
        <dbReference type="ARBA" id="ARBA00001933"/>
    </source>
</evidence>
<keyword evidence="5" id="KW-0663">Pyridoxal phosphate</keyword>
<dbReference type="AlphaFoldDB" id="W0RAQ1"/>
<dbReference type="HOGENOM" id="CLU_017584_4_3_0"/>
<proteinExistence type="inferred from homology"/>
<dbReference type="GO" id="GO:0006520">
    <property type="term" value="P:amino acid metabolic process"/>
    <property type="evidence" value="ECO:0007669"/>
    <property type="project" value="InterPro"/>
</dbReference>
<dbReference type="InterPro" id="IPR004838">
    <property type="entry name" value="NHTrfase_class1_PyrdxlP-BS"/>
</dbReference>
<dbReference type="PROSITE" id="PS00105">
    <property type="entry name" value="AA_TRANSFER_CLASS_1"/>
    <property type="match status" value="1"/>
</dbReference>
<protein>
    <recommendedName>
        <fullName evidence="6">Aminotransferase</fullName>
        <ecNumber evidence="6">2.6.1.-</ecNumber>
    </recommendedName>
</protein>
<dbReference type="STRING" id="861299.J421_0324"/>
<dbReference type="eggNOG" id="COG0436">
    <property type="taxonomic scope" value="Bacteria"/>
</dbReference>
<dbReference type="KEGG" id="gba:J421_0324"/>
<dbReference type="PANTHER" id="PTHR46383">
    <property type="entry name" value="ASPARTATE AMINOTRANSFERASE"/>
    <property type="match status" value="1"/>
</dbReference>
<dbReference type="EC" id="2.6.1.-" evidence="6"/>
<comment type="cofactor">
    <cofactor evidence="1 6">
        <name>pyridoxal 5'-phosphate</name>
        <dbReference type="ChEBI" id="CHEBI:597326"/>
    </cofactor>
</comment>
<dbReference type="InterPro" id="IPR050596">
    <property type="entry name" value="AspAT/PAT-like"/>
</dbReference>
<reference evidence="8 9" key="1">
    <citation type="journal article" date="2014" name="Genome Announc.">
        <title>Genome Sequence and Methylome of Soil Bacterium Gemmatirosa kalamazoonensis KBS708T, a Member of the Rarely Cultivated Gemmatimonadetes Phylum.</title>
        <authorList>
            <person name="Debruyn J.M."/>
            <person name="Radosevich M."/>
            <person name="Wommack K.E."/>
            <person name="Polson S.W."/>
            <person name="Hauser L.J."/>
            <person name="Fawaz M.N."/>
            <person name="Korlach J."/>
            <person name="Tsai Y.C."/>
        </authorList>
    </citation>
    <scope>NUCLEOTIDE SEQUENCE [LARGE SCALE GENOMIC DNA]</scope>
    <source>
        <strain evidence="8 9">KBS708</strain>
    </source>
</reference>
<feature type="domain" description="Aminotransferase class I/classII large" evidence="7">
    <location>
        <begin position="31"/>
        <end position="387"/>
    </location>
</feature>
<dbReference type="InterPro" id="IPR015421">
    <property type="entry name" value="PyrdxlP-dep_Trfase_major"/>
</dbReference>
<name>W0RAQ1_9BACT</name>
<evidence type="ECO:0000259" key="7">
    <source>
        <dbReference type="Pfam" id="PF00155"/>
    </source>
</evidence>